<proteinExistence type="predicted"/>
<evidence type="ECO:0000313" key="2">
    <source>
        <dbReference type="Proteomes" id="UP000196240"/>
    </source>
</evidence>
<protein>
    <recommendedName>
        <fullName evidence="3">AlpA family phage regulatory protein</fullName>
    </recommendedName>
</protein>
<accession>A0A1R7QAA7</accession>
<sequence length="72" mass="8649">MMSYITSKELRRKFNNCSSTTLWRWQQPTQKIYAKPLPPPVRAAIGSQSLWDEKEIKEWEEKYFRNNKSLAI</sequence>
<reference evidence="1 2" key="1">
    <citation type="submission" date="2017-02" db="EMBL/GenBank/DDBJ databases">
        <authorList>
            <person name="Peterson S.W."/>
        </authorList>
    </citation>
    <scope>NUCLEOTIDE SEQUENCE [LARGE SCALE GENOMIC DNA]</scope>
    <source>
        <strain evidence="1">C6</strain>
    </source>
</reference>
<gene>
    <name evidence="1" type="ORF">ACNJC6_00804</name>
</gene>
<dbReference type="AlphaFoldDB" id="A0A1R7QAA7"/>
<evidence type="ECO:0000313" key="1">
    <source>
        <dbReference type="EMBL" id="SJX21195.1"/>
    </source>
</evidence>
<dbReference type="RefSeq" id="WP_228148460.1">
    <property type="nucleotide sequence ID" value="NZ_FUUY01000002.1"/>
</dbReference>
<name>A0A1R7QAA7_ACIJO</name>
<dbReference type="EMBL" id="FUUY01000002">
    <property type="protein sequence ID" value="SJX21195.1"/>
    <property type="molecule type" value="Genomic_DNA"/>
</dbReference>
<dbReference type="Proteomes" id="UP000196240">
    <property type="component" value="Unassembled WGS sequence"/>
</dbReference>
<organism evidence="1 2">
    <name type="scientific">Acinetobacter johnsonii</name>
    <dbReference type="NCBI Taxonomy" id="40214"/>
    <lineage>
        <taxon>Bacteria</taxon>
        <taxon>Pseudomonadati</taxon>
        <taxon>Pseudomonadota</taxon>
        <taxon>Gammaproteobacteria</taxon>
        <taxon>Moraxellales</taxon>
        <taxon>Moraxellaceae</taxon>
        <taxon>Acinetobacter</taxon>
    </lineage>
</organism>
<evidence type="ECO:0008006" key="3">
    <source>
        <dbReference type="Google" id="ProtNLM"/>
    </source>
</evidence>